<dbReference type="PANTHER" id="PTHR33119:SF1">
    <property type="entry name" value="FE2OG DIOXYGENASE DOMAIN-CONTAINING PROTEIN"/>
    <property type="match status" value="1"/>
</dbReference>
<dbReference type="InterPro" id="IPR049207">
    <property type="entry name" value="DUF4246_N"/>
</dbReference>
<evidence type="ECO:0000259" key="2">
    <source>
        <dbReference type="Pfam" id="PF21666"/>
    </source>
</evidence>
<reference evidence="3 4" key="1">
    <citation type="submission" date="2020-01" db="EMBL/GenBank/DDBJ databases">
        <authorList>
            <consortium name="DOE Joint Genome Institute"/>
            <person name="Haridas S."/>
            <person name="Albert R."/>
            <person name="Binder M."/>
            <person name="Bloem J."/>
            <person name="Labutti K."/>
            <person name="Salamov A."/>
            <person name="Andreopoulos B."/>
            <person name="Baker S.E."/>
            <person name="Barry K."/>
            <person name="Bills G."/>
            <person name="Bluhm B.H."/>
            <person name="Cannon C."/>
            <person name="Castanera R."/>
            <person name="Culley D.E."/>
            <person name="Daum C."/>
            <person name="Ezra D."/>
            <person name="Gonzalez J.B."/>
            <person name="Henrissat B."/>
            <person name="Kuo A."/>
            <person name="Liang C."/>
            <person name="Lipzen A."/>
            <person name="Lutzoni F."/>
            <person name="Magnuson J."/>
            <person name="Mondo S."/>
            <person name="Nolan M."/>
            <person name="Ohm R."/>
            <person name="Pangilinan J."/>
            <person name="Park H.-J.H."/>
            <person name="Ramirez L."/>
            <person name="Alfaro M."/>
            <person name="Sun H."/>
            <person name="Tritt A."/>
            <person name="Yoshinaga Y."/>
            <person name="Zwiers L.-H.L."/>
            <person name="Turgeon B.G."/>
            <person name="Goodwin S.B."/>
            <person name="Spatafora J.W."/>
            <person name="Crous P.W."/>
            <person name="Grigoriev I.V."/>
        </authorList>
    </citation>
    <scope>NUCLEOTIDE SEQUENCE [LARGE SCALE GENOMIC DNA]</scope>
    <source>
        <strain evidence="3 4">CBS 611.86</strain>
    </source>
</reference>
<comment type="caution">
    <text evidence="3">The sequence shown here is derived from an EMBL/GenBank/DDBJ whole genome shotgun (WGS) entry which is preliminary data.</text>
</comment>
<dbReference type="Pfam" id="PF21666">
    <property type="entry name" value="DUF4246_N"/>
    <property type="match status" value="1"/>
</dbReference>
<organism evidence="3 4">
    <name type="scientific">Massariosphaeria phaeospora</name>
    <dbReference type="NCBI Taxonomy" id="100035"/>
    <lineage>
        <taxon>Eukaryota</taxon>
        <taxon>Fungi</taxon>
        <taxon>Dikarya</taxon>
        <taxon>Ascomycota</taxon>
        <taxon>Pezizomycotina</taxon>
        <taxon>Dothideomycetes</taxon>
        <taxon>Pleosporomycetidae</taxon>
        <taxon>Pleosporales</taxon>
        <taxon>Pleosporales incertae sedis</taxon>
        <taxon>Massariosphaeria</taxon>
    </lineage>
</organism>
<sequence length="692" mass="78744">MPDYPGLGLPLRDSRDNNSSATELYPIGAHNSCRGATCEPLPVRELAMMHIMECFTDREDWHEAIFDDQVVAKWREEVLAIPDRKLWDIAIRGKLQWHTEDGGVMIQEAFGDKSIKPLKGIVSEMVFSHCVEELRSKARYYVQSGVIPTLDAYVSVAKSDALVTPELHAQLRNAFETLHADQVSTIWRPRFTGEVQDIVNPSMYPLVYGRSKVLKTEAVGVQAAVDKWAGKGGVIEKTEWGPEHHVNVFGYLLTDEIPLSYWSDTYQWLPANVAFQDDGSVKFTSYVNNLHPTKYPAIYRAIEKLIEAALPMWDQCLALEVEGDAREGAGRMHSRFATTMPEDKDDQNADLWIPSDPRDTAGVHVDWEALRQEGRFRFNPNYHDETAVKWRVLREPKLPEPAFEHIEYAPDQKRLVDRFRERGLQVIVKMESLELAPEPNNLPVEGWQVDGQMNEHICATALYRLDGASENVSSNCISFRAQTPHDLQDSAGFQVGRHNYHWMERIYGTKLSGSSPCLQNYGSVDWRGGRLLAFPNVFQHLVSRPALLDRSKPGRCRYIALYLVDPTRRILSTANVPPQQRDWWLDALLGLTPERRKATVSKLPVEIVSLLDGMRKASSDAEKAALYSEERQAKLPLELMELVRAYFEDDREAVLMGEEEAEDHRGKLAGERGRFEEGMAKFGREESYSFPD</sequence>
<dbReference type="InterPro" id="IPR025340">
    <property type="entry name" value="DUF4246"/>
</dbReference>
<dbReference type="AlphaFoldDB" id="A0A7C8M9C9"/>
<feature type="domain" description="DUF4246" evidence="2">
    <location>
        <begin position="4"/>
        <end position="77"/>
    </location>
</feature>
<accession>A0A7C8M9C9</accession>
<keyword evidence="4" id="KW-1185">Reference proteome</keyword>
<dbReference type="Proteomes" id="UP000481861">
    <property type="component" value="Unassembled WGS sequence"/>
</dbReference>
<dbReference type="PANTHER" id="PTHR33119">
    <property type="entry name" value="IFI3P"/>
    <property type="match status" value="1"/>
</dbReference>
<proteinExistence type="predicted"/>
<protein>
    <submittedName>
        <fullName evidence="3">Uncharacterized protein</fullName>
    </submittedName>
</protein>
<evidence type="ECO:0000313" key="4">
    <source>
        <dbReference type="Proteomes" id="UP000481861"/>
    </source>
</evidence>
<dbReference type="InterPro" id="IPR049192">
    <property type="entry name" value="DUF4246_C"/>
</dbReference>
<dbReference type="Pfam" id="PF14033">
    <property type="entry name" value="DUF4246"/>
    <property type="match status" value="1"/>
</dbReference>
<feature type="domain" description="DUF4246" evidence="1">
    <location>
        <begin position="126"/>
        <end position="586"/>
    </location>
</feature>
<dbReference type="EMBL" id="JAADJZ010000009">
    <property type="protein sequence ID" value="KAF2872638.1"/>
    <property type="molecule type" value="Genomic_DNA"/>
</dbReference>
<gene>
    <name evidence="3" type="ORF">BDV95DRAFT_491920</name>
</gene>
<evidence type="ECO:0000259" key="1">
    <source>
        <dbReference type="Pfam" id="PF14033"/>
    </source>
</evidence>
<evidence type="ECO:0000313" key="3">
    <source>
        <dbReference type="EMBL" id="KAF2872638.1"/>
    </source>
</evidence>
<name>A0A7C8M9C9_9PLEO</name>
<dbReference type="OrthoDB" id="415532at2759"/>